<sequence>MGQKLARSALITRRADGNLLIASARLFLTISHKDREKRYNKC</sequence>
<gene>
    <name evidence="1" type="ORF">HMPREF6485_0666</name>
</gene>
<proteinExistence type="predicted"/>
<dbReference type="AlphaFoldDB" id="E6K4Y0"/>
<evidence type="ECO:0000313" key="1">
    <source>
        <dbReference type="EMBL" id="EFU31398.1"/>
    </source>
</evidence>
<dbReference type="HOGENOM" id="CLU_3255706_0_0_10"/>
<keyword evidence="2" id="KW-1185">Reference proteome</keyword>
<comment type="caution">
    <text evidence="1">The sequence shown here is derived from an EMBL/GenBank/DDBJ whole genome shotgun (WGS) entry which is preliminary data.</text>
</comment>
<name>E6K4Y0_9BACT</name>
<evidence type="ECO:0000313" key="2">
    <source>
        <dbReference type="Proteomes" id="UP000003112"/>
    </source>
</evidence>
<organism evidence="1 2">
    <name type="scientific">Segatella buccae ATCC 33574</name>
    <dbReference type="NCBI Taxonomy" id="873513"/>
    <lineage>
        <taxon>Bacteria</taxon>
        <taxon>Pseudomonadati</taxon>
        <taxon>Bacteroidota</taxon>
        <taxon>Bacteroidia</taxon>
        <taxon>Bacteroidales</taxon>
        <taxon>Prevotellaceae</taxon>
        <taxon>Segatella</taxon>
    </lineage>
</organism>
<reference evidence="1 2" key="1">
    <citation type="submission" date="2010-10" db="EMBL/GenBank/DDBJ databases">
        <authorList>
            <person name="Muzny D."/>
            <person name="Qin X."/>
            <person name="Deng J."/>
            <person name="Jiang H."/>
            <person name="Liu Y."/>
            <person name="Qu J."/>
            <person name="Song X.-Z."/>
            <person name="Zhang L."/>
            <person name="Thornton R."/>
            <person name="Coyle M."/>
            <person name="Francisco L."/>
            <person name="Jackson L."/>
            <person name="Javaid M."/>
            <person name="Korchina V."/>
            <person name="Kovar C."/>
            <person name="Mata R."/>
            <person name="Mathew T."/>
            <person name="Ngo R."/>
            <person name="Nguyen L."/>
            <person name="Nguyen N."/>
            <person name="Okwuonu G."/>
            <person name="Ongeri F."/>
            <person name="Pham C."/>
            <person name="Simmons D."/>
            <person name="Wilczek-Boney K."/>
            <person name="Hale W."/>
            <person name="Jakkamsetti A."/>
            <person name="Pham P."/>
            <person name="Ruth R."/>
            <person name="San Lucas F."/>
            <person name="Warren J."/>
            <person name="Zhang J."/>
            <person name="Zhao Z."/>
            <person name="Zhou C."/>
            <person name="Zhu D."/>
            <person name="Lee S."/>
            <person name="Bess C."/>
            <person name="Blankenburg K."/>
            <person name="Forbes L."/>
            <person name="Fu Q."/>
            <person name="Gubbala S."/>
            <person name="Hirani K."/>
            <person name="Jayaseelan J.C."/>
            <person name="Lara F."/>
            <person name="Munidasa M."/>
            <person name="Palculict T."/>
            <person name="Patil S."/>
            <person name="Pu L.-L."/>
            <person name="Saada N."/>
            <person name="Tang L."/>
            <person name="Weissenberger G."/>
            <person name="Zhu Y."/>
            <person name="Hemphill L."/>
            <person name="Shang Y."/>
            <person name="Youmans B."/>
            <person name="Ayvaz T."/>
            <person name="Ross M."/>
            <person name="Santibanez J."/>
            <person name="Aqrawi P."/>
            <person name="Gross S."/>
            <person name="Joshi V."/>
            <person name="Fowler G."/>
            <person name="Nazareth L."/>
            <person name="Reid J."/>
            <person name="Worley K."/>
            <person name="Petrosino J."/>
            <person name="Highlander S."/>
            <person name="Gibbs R."/>
        </authorList>
    </citation>
    <scope>NUCLEOTIDE SEQUENCE [LARGE SCALE GENOMIC DNA]</scope>
    <source>
        <strain evidence="1 2">ATCC 33574</strain>
    </source>
</reference>
<dbReference type="EMBL" id="AEPD01000014">
    <property type="protein sequence ID" value="EFU31398.1"/>
    <property type="molecule type" value="Genomic_DNA"/>
</dbReference>
<dbReference type="Proteomes" id="UP000003112">
    <property type="component" value="Unassembled WGS sequence"/>
</dbReference>
<dbReference type="STRING" id="873513.HMPREF6485_0666"/>
<protein>
    <submittedName>
        <fullName evidence="1">Uncharacterized protein</fullName>
    </submittedName>
</protein>
<accession>E6K4Y0</accession>